<keyword evidence="3" id="KW-1185">Reference proteome</keyword>
<dbReference type="AlphaFoldDB" id="A0A9P8SHD4"/>
<evidence type="ECO:0000313" key="2">
    <source>
        <dbReference type="EMBL" id="KAH0962988.1"/>
    </source>
</evidence>
<sequence length="109" mass="12641">METPPPPELPDSQSTEDVDNLSLYQRARRYPRSRIIVEPLLWTKLQLDLLQCTFTGPCPAPPVVIELDNPYNERMYKAFAAAFRDRRLRDRPDAVRYLLGAYNSPLMSM</sequence>
<dbReference type="GeneID" id="68354627"/>
<dbReference type="RefSeq" id="XP_044720501.1">
    <property type="nucleotide sequence ID" value="XM_044863969.1"/>
</dbReference>
<feature type="region of interest" description="Disordered" evidence="1">
    <location>
        <begin position="1"/>
        <end position="20"/>
    </location>
</feature>
<proteinExistence type="predicted"/>
<accession>A0A9P8SHD4</accession>
<name>A0A9P8SHD4_9HYPO</name>
<dbReference type="EMBL" id="JAIZPD010000005">
    <property type="protein sequence ID" value="KAH0962988.1"/>
    <property type="molecule type" value="Genomic_DNA"/>
</dbReference>
<dbReference type="Proteomes" id="UP000824596">
    <property type="component" value="Unassembled WGS sequence"/>
</dbReference>
<dbReference type="OrthoDB" id="10511880at2759"/>
<gene>
    <name evidence="2" type="ORF">HRG_05498</name>
</gene>
<evidence type="ECO:0000256" key="1">
    <source>
        <dbReference type="SAM" id="MobiDB-lite"/>
    </source>
</evidence>
<protein>
    <submittedName>
        <fullName evidence="2">Uncharacterized protein</fullName>
    </submittedName>
</protein>
<evidence type="ECO:0000313" key="3">
    <source>
        <dbReference type="Proteomes" id="UP000824596"/>
    </source>
</evidence>
<organism evidence="2 3">
    <name type="scientific">Hirsutella rhossiliensis</name>
    <dbReference type="NCBI Taxonomy" id="111463"/>
    <lineage>
        <taxon>Eukaryota</taxon>
        <taxon>Fungi</taxon>
        <taxon>Dikarya</taxon>
        <taxon>Ascomycota</taxon>
        <taxon>Pezizomycotina</taxon>
        <taxon>Sordariomycetes</taxon>
        <taxon>Hypocreomycetidae</taxon>
        <taxon>Hypocreales</taxon>
        <taxon>Ophiocordycipitaceae</taxon>
        <taxon>Hirsutella</taxon>
    </lineage>
</organism>
<comment type="caution">
    <text evidence="2">The sequence shown here is derived from an EMBL/GenBank/DDBJ whole genome shotgun (WGS) entry which is preliminary data.</text>
</comment>
<reference evidence="2" key="1">
    <citation type="submission" date="2021-09" db="EMBL/GenBank/DDBJ databases">
        <title>A high-quality genome of the endoparasitic fungus Hirsutella rhossiliensis with a comparison of Hirsutella genomes reveals transposable elements contributing to genome size variation.</title>
        <authorList>
            <person name="Lin R."/>
            <person name="Jiao Y."/>
            <person name="Sun X."/>
            <person name="Ling J."/>
            <person name="Xie B."/>
            <person name="Cheng X."/>
        </authorList>
    </citation>
    <scope>NUCLEOTIDE SEQUENCE</scope>
    <source>
        <strain evidence="2">HR02</strain>
    </source>
</reference>